<gene>
    <name evidence="3" type="ORF">HDF16_002671</name>
</gene>
<feature type="transmembrane region" description="Helical" evidence="1">
    <location>
        <begin position="218"/>
        <end position="237"/>
    </location>
</feature>
<dbReference type="PANTHER" id="PTHR31061:SF24">
    <property type="entry name" value="LD22376P"/>
    <property type="match status" value="1"/>
</dbReference>
<feature type="transmembrane region" description="Helical" evidence="1">
    <location>
        <begin position="26"/>
        <end position="46"/>
    </location>
</feature>
<reference evidence="3 4" key="1">
    <citation type="submission" date="2020-08" db="EMBL/GenBank/DDBJ databases">
        <title>Genomic Encyclopedia of Type Strains, Phase IV (KMG-V): Genome sequencing to study the core and pangenomes of soil and plant-associated prokaryotes.</title>
        <authorList>
            <person name="Whitman W."/>
        </authorList>
    </citation>
    <scope>NUCLEOTIDE SEQUENCE [LARGE SCALE GENOMIC DNA]</scope>
    <source>
        <strain evidence="3 4">M8UP14</strain>
    </source>
</reference>
<feature type="transmembrane region" description="Helical" evidence="1">
    <location>
        <begin position="96"/>
        <end position="115"/>
    </location>
</feature>
<sequence length="410" mass="44864">MSLAEPKLSTGIAGLTTRTRIASIDIFRGLTMAVMIFVNALSSVRGMPWWTEHAPAKVDVMTYVDMVFPFFLFILGVSMPIAVAQRLKRNPSQLSLWAHVAIRSFSLIVLGYILANADKADGSHMPIGGGAWGLFALLSAALYINVYPASERYKPLFTVLKYAGLAGLLVLLALFRRTTHGQVAWLDPSYPEILGLIGFSYFATSILYIPTRRWPGSAVLWLVALTALCALSTAKIVPFPGKLPLYVWPFDNGAMPGIIMAGVVTSSIFLGAASAGKVRRAIILGIGFGVTLVFAGFLFTPLGISKIRATPTWCLYSSGTAVLLFTGLYWICDVRGKTAWASFVRPAGSNTLLTYLLPDLWYFFFLACNITYLDTHMNAGLPGVIKTFAFTALMLFFAWVLTRARIRLQL</sequence>
<evidence type="ECO:0000259" key="2">
    <source>
        <dbReference type="Pfam" id="PF07786"/>
    </source>
</evidence>
<accession>A0A7W8E590</accession>
<dbReference type="Pfam" id="PF07786">
    <property type="entry name" value="HGSNAT_cat"/>
    <property type="match status" value="1"/>
</dbReference>
<keyword evidence="3" id="KW-0012">Acyltransferase</keyword>
<feature type="transmembrane region" description="Helical" evidence="1">
    <location>
        <begin position="159"/>
        <end position="178"/>
    </location>
</feature>
<name>A0A7W8E590_9BACT</name>
<feature type="transmembrane region" description="Helical" evidence="1">
    <location>
        <begin position="310"/>
        <end position="331"/>
    </location>
</feature>
<dbReference type="GO" id="GO:0016746">
    <property type="term" value="F:acyltransferase activity"/>
    <property type="evidence" value="ECO:0007669"/>
    <property type="project" value="UniProtKB-KW"/>
</dbReference>
<feature type="transmembrane region" description="Helical" evidence="1">
    <location>
        <begin position="352"/>
        <end position="373"/>
    </location>
</feature>
<evidence type="ECO:0000256" key="1">
    <source>
        <dbReference type="SAM" id="Phobius"/>
    </source>
</evidence>
<dbReference type="AlphaFoldDB" id="A0A7W8E590"/>
<feature type="transmembrane region" description="Helical" evidence="1">
    <location>
        <begin position="282"/>
        <end position="304"/>
    </location>
</feature>
<evidence type="ECO:0000313" key="4">
    <source>
        <dbReference type="Proteomes" id="UP000540989"/>
    </source>
</evidence>
<protein>
    <submittedName>
        <fullName evidence="3">Putative acyltransferase</fullName>
    </submittedName>
</protein>
<feature type="domain" description="Heparan-alpha-glucosaminide N-acetyltransferase catalytic" evidence="2">
    <location>
        <begin position="20"/>
        <end position="114"/>
    </location>
</feature>
<keyword evidence="1" id="KW-0472">Membrane</keyword>
<keyword evidence="1" id="KW-1133">Transmembrane helix</keyword>
<dbReference type="RefSeq" id="WP_184217161.1">
    <property type="nucleotide sequence ID" value="NZ_JACHIP010000003.1"/>
</dbReference>
<feature type="transmembrane region" description="Helical" evidence="1">
    <location>
        <begin position="257"/>
        <end position="275"/>
    </location>
</feature>
<feature type="transmembrane region" description="Helical" evidence="1">
    <location>
        <begin position="66"/>
        <end position="84"/>
    </location>
</feature>
<evidence type="ECO:0000313" key="3">
    <source>
        <dbReference type="EMBL" id="MBB5057965.1"/>
    </source>
</evidence>
<dbReference type="PANTHER" id="PTHR31061">
    <property type="entry name" value="LD22376P"/>
    <property type="match status" value="1"/>
</dbReference>
<keyword evidence="1" id="KW-0812">Transmembrane</keyword>
<proteinExistence type="predicted"/>
<feature type="transmembrane region" description="Helical" evidence="1">
    <location>
        <begin position="190"/>
        <end position="209"/>
    </location>
</feature>
<feature type="transmembrane region" description="Helical" evidence="1">
    <location>
        <begin position="127"/>
        <end position="147"/>
    </location>
</feature>
<keyword evidence="3" id="KW-0808">Transferase</keyword>
<dbReference type="EMBL" id="JACHIP010000003">
    <property type="protein sequence ID" value="MBB5057965.1"/>
    <property type="molecule type" value="Genomic_DNA"/>
</dbReference>
<keyword evidence="4" id="KW-1185">Reference proteome</keyword>
<organism evidence="3 4">
    <name type="scientific">Granulicella aggregans</name>
    <dbReference type="NCBI Taxonomy" id="474949"/>
    <lineage>
        <taxon>Bacteria</taxon>
        <taxon>Pseudomonadati</taxon>
        <taxon>Acidobacteriota</taxon>
        <taxon>Terriglobia</taxon>
        <taxon>Terriglobales</taxon>
        <taxon>Acidobacteriaceae</taxon>
        <taxon>Granulicella</taxon>
    </lineage>
</organism>
<dbReference type="InterPro" id="IPR012429">
    <property type="entry name" value="HGSNAT_cat"/>
</dbReference>
<dbReference type="Proteomes" id="UP000540989">
    <property type="component" value="Unassembled WGS sequence"/>
</dbReference>
<feature type="transmembrane region" description="Helical" evidence="1">
    <location>
        <begin position="379"/>
        <end position="401"/>
    </location>
</feature>
<comment type="caution">
    <text evidence="3">The sequence shown here is derived from an EMBL/GenBank/DDBJ whole genome shotgun (WGS) entry which is preliminary data.</text>
</comment>